<name>A0A1C4UPW7_9ACTN</name>
<accession>A0A1C4UPW7</accession>
<evidence type="ECO:0000313" key="1">
    <source>
        <dbReference type="EMBL" id="SCE73707.1"/>
    </source>
</evidence>
<dbReference type="AlphaFoldDB" id="A0A1C4UPW7"/>
<organism evidence="1 2">
    <name type="scientific">Micromonospora haikouensis</name>
    <dbReference type="NCBI Taxonomy" id="686309"/>
    <lineage>
        <taxon>Bacteria</taxon>
        <taxon>Bacillati</taxon>
        <taxon>Actinomycetota</taxon>
        <taxon>Actinomycetes</taxon>
        <taxon>Micromonosporales</taxon>
        <taxon>Micromonosporaceae</taxon>
        <taxon>Micromonospora</taxon>
    </lineage>
</organism>
<dbReference type="EMBL" id="FMCW01000004">
    <property type="protein sequence ID" value="SCE73707.1"/>
    <property type="molecule type" value="Genomic_DNA"/>
</dbReference>
<dbReference type="Proteomes" id="UP000199375">
    <property type="component" value="Unassembled WGS sequence"/>
</dbReference>
<proteinExistence type="predicted"/>
<gene>
    <name evidence="1" type="ORF">GA0070558_104205</name>
</gene>
<protein>
    <submittedName>
        <fullName evidence="1">Uncharacterized protein</fullName>
    </submittedName>
</protein>
<reference evidence="1 2" key="1">
    <citation type="submission" date="2016-06" db="EMBL/GenBank/DDBJ databases">
        <authorList>
            <person name="Kjaerup R.B."/>
            <person name="Dalgaard T.S."/>
            <person name="Juul-Madsen H.R."/>
        </authorList>
    </citation>
    <scope>NUCLEOTIDE SEQUENCE [LARGE SCALE GENOMIC DNA]</scope>
    <source>
        <strain evidence="1 2">DSM 45626</strain>
    </source>
</reference>
<evidence type="ECO:0000313" key="2">
    <source>
        <dbReference type="Proteomes" id="UP000199375"/>
    </source>
</evidence>
<sequence length="91" mass="9546">MTSWRVGTGSLPSNAVLATRTWGSRSLARSVLSSARVKSSVKPVTDTPSMVLVALRVANSGWAATSVVPEISFSCRATSWPSFVGTRSGSM</sequence>